<name>A0ACC5R365_9HYPH</name>
<proteinExistence type="predicted"/>
<organism evidence="1 2">
    <name type="scientific">Taklimakanibacter albus</name>
    <dbReference type="NCBI Taxonomy" id="2800327"/>
    <lineage>
        <taxon>Bacteria</taxon>
        <taxon>Pseudomonadati</taxon>
        <taxon>Pseudomonadota</taxon>
        <taxon>Alphaproteobacteria</taxon>
        <taxon>Hyphomicrobiales</taxon>
        <taxon>Aestuariivirgaceae</taxon>
        <taxon>Taklimakanibacter</taxon>
    </lineage>
</organism>
<dbReference type="EC" id="2.7.7.33" evidence="1"/>
<evidence type="ECO:0000313" key="1">
    <source>
        <dbReference type="EMBL" id="MBK1867074.1"/>
    </source>
</evidence>
<keyword evidence="1" id="KW-0548">Nucleotidyltransferase</keyword>
<dbReference type="EMBL" id="JAENHL010000007">
    <property type="protein sequence ID" value="MBK1867074.1"/>
    <property type="molecule type" value="Genomic_DNA"/>
</dbReference>
<gene>
    <name evidence="1" type="primary">rfbF</name>
    <name evidence="1" type="ORF">JHL16_12020</name>
</gene>
<dbReference type="Proteomes" id="UP000616151">
    <property type="component" value="Unassembled WGS sequence"/>
</dbReference>
<reference evidence="1" key="1">
    <citation type="submission" date="2021-01" db="EMBL/GenBank/DDBJ databases">
        <authorList>
            <person name="Sun Q."/>
        </authorList>
    </citation>
    <scope>NUCLEOTIDE SEQUENCE</scope>
    <source>
        <strain evidence="1">YIM B02566</strain>
    </source>
</reference>
<accession>A0ACC5R365</accession>
<keyword evidence="1" id="KW-0808">Transferase</keyword>
<comment type="caution">
    <text evidence="1">The sequence shown here is derived from an EMBL/GenBank/DDBJ whole genome shotgun (WGS) entry which is preliminary data.</text>
</comment>
<keyword evidence="2" id="KW-1185">Reference proteome</keyword>
<protein>
    <submittedName>
        <fullName evidence="1">Glucose-1-phosphate cytidylyltransferase</fullName>
        <ecNumber evidence="1">2.7.7.33</ecNumber>
    </submittedName>
</protein>
<sequence>MKAVILAGGLGTRISEETHLRPKPMVEIGHKPILWHIMKSYSAHGVTDFIICCGYKGYIIKEYFANYALHMSDITFDLQANNMSIHQRKVEPWKVTLVETGEETMTGGRLKRVADYFRNEECFCFTYGDGVANVDITASIAFHKEHGRLATVTAVRPPGRYGSLAIDEEEVMGFSEKPPGDGGFVNGGYFVLSPRVIDYIEGDATPWEVGPLERLALDRQMKAFVHTGFWQPMDTLRDKIYLESLWDSGRAPWKVW</sequence>
<evidence type="ECO:0000313" key="2">
    <source>
        <dbReference type="Proteomes" id="UP000616151"/>
    </source>
</evidence>